<gene>
    <name evidence="1" type="ORF">GKIL_3770</name>
</gene>
<dbReference type="EMBL" id="CP003587">
    <property type="protein sequence ID" value="AGY60016.1"/>
    <property type="molecule type" value="Genomic_DNA"/>
</dbReference>
<dbReference type="Proteomes" id="UP000017396">
    <property type="component" value="Chromosome"/>
</dbReference>
<dbReference type="HOGENOM" id="CLU_3153334_0_0_3"/>
<proteinExistence type="predicted"/>
<sequence length="48" mass="5781">MFKVKIIPVLFRQVMHRHMYIPQVEMLLQQACQREGQPLWLIVGFVEV</sequence>
<evidence type="ECO:0000313" key="1">
    <source>
        <dbReference type="EMBL" id="AGY60016.1"/>
    </source>
</evidence>
<keyword evidence="2" id="KW-1185">Reference proteome</keyword>
<protein>
    <submittedName>
        <fullName evidence="1">Uncharacterized protein</fullName>
    </submittedName>
</protein>
<evidence type="ECO:0000313" key="2">
    <source>
        <dbReference type="Proteomes" id="UP000017396"/>
    </source>
</evidence>
<organism evidence="1 2">
    <name type="scientific">Gloeobacter kilaueensis (strain ATCC BAA-2537 / CCAP 1431/1 / ULC 316 / JS1)</name>
    <dbReference type="NCBI Taxonomy" id="1183438"/>
    <lineage>
        <taxon>Bacteria</taxon>
        <taxon>Bacillati</taxon>
        <taxon>Cyanobacteriota</taxon>
        <taxon>Cyanophyceae</taxon>
        <taxon>Gloeobacterales</taxon>
        <taxon>Gloeobacteraceae</taxon>
        <taxon>Gloeobacter</taxon>
    </lineage>
</organism>
<dbReference type="KEGG" id="glj:GKIL_3770"/>
<accession>U5QM75</accession>
<reference evidence="1 2" key="1">
    <citation type="journal article" date="2013" name="PLoS ONE">
        <title>Cultivation and Complete Genome Sequencing of Gloeobacter kilaueensis sp. nov., from a Lava Cave in Kilauea Caldera, Hawai'i.</title>
        <authorList>
            <person name="Saw J.H."/>
            <person name="Schatz M."/>
            <person name="Brown M.V."/>
            <person name="Kunkel D.D."/>
            <person name="Foster J.S."/>
            <person name="Shick H."/>
            <person name="Christensen S."/>
            <person name="Hou S."/>
            <person name="Wan X."/>
            <person name="Donachie S.P."/>
        </authorList>
    </citation>
    <scope>NUCLEOTIDE SEQUENCE [LARGE SCALE GENOMIC DNA]</scope>
    <source>
        <strain evidence="2">JS</strain>
    </source>
</reference>
<dbReference type="AlphaFoldDB" id="U5QM75"/>
<name>U5QM75_GLOK1</name>